<evidence type="ECO:0000313" key="4">
    <source>
        <dbReference type="EMBL" id="SDQ48708.1"/>
    </source>
</evidence>
<keyword evidence="2" id="KW-0472">Membrane</keyword>
<sequence>MTLREAHAGSARRPRQPSRRAQSRRTRTQRGATAIEFAMVFPLFFAILYAIVTFSVILVAQQNLTLAASEGARAALNWQANSSMAGALAARATAACAAAQLMTTQLVGKAMQCTSTYAACGTGMQCVNVVLTYNYSAHPLVPPLPGLHLVTPNQLISNATVQLNPENIQ</sequence>
<dbReference type="InterPro" id="IPR012495">
    <property type="entry name" value="TadE-like_dom"/>
</dbReference>
<gene>
    <name evidence="4" type="ORF">SAMN05443245_1565</name>
</gene>
<organism evidence="4 5">
    <name type="scientific">Paraburkholderia fungorum</name>
    <dbReference type="NCBI Taxonomy" id="134537"/>
    <lineage>
        <taxon>Bacteria</taxon>
        <taxon>Pseudomonadati</taxon>
        <taxon>Pseudomonadota</taxon>
        <taxon>Betaproteobacteria</taxon>
        <taxon>Burkholderiales</taxon>
        <taxon>Burkholderiaceae</taxon>
        <taxon>Paraburkholderia</taxon>
    </lineage>
</organism>
<feature type="compositionally biased region" description="Basic residues" evidence="1">
    <location>
        <begin position="10"/>
        <end position="28"/>
    </location>
</feature>
<accession>A0A1H1B9Q1</accession>
<keyword evidence="5" id="KW-1185">Reference proteome</keyword>
<feature type="domain" description="TadE-like" evidence="3">
    <location>
        <begin position="31"/>
        <end position="73"/>
    </location>
</feature>
<proteinExistence type="predicted"/>
<evidence type="ECO:0000256" key="2">
    <source>
        <dbReference type="SAM" id="Phobius"/>
    </source>
</evidence>
<evidence type="ECO:0000256" key="1">
    <source>
        <dbReference type="SAM" id="MobiDB-lite"/>
    </source>
</evidence>
<dbReference type="Proteomes" id="UP000183487">
    <property type="component" value="Unassembled WGS sequence"/>
</dbReference>
<feature type="transmembrane region" description="Helical" evidence="2">
    <location>
        <begin position="34"/>
        <end position="60"/>
    </location>
</feature>
<dbReference type="EMBL" id="FNKP01000001">
    <property type="protein sequence ID" value="SDQ48708.1"/>
    <property type="molecule type" value="Genomic_DNA"/>
</dbReference>
<evidence type="ECO:0000259" key="3">
    <source>
        <dbReference type="Pfam" id="PF07811"/>
    </source>
</evidence>
<dbReference type="AlphaFoldDB" id="A0A1H1B9Q1"/>
<keyword evidence="2" id="KW-0812">Transmembrane</keyword>
<evidence type="ECO:0000313" key="5">
    <source>
        <dbReference type="Proteomes" id="UP000183487"/>
    </source>
</evidence>
<feature type="region of interest" description="Disordered" evidence="1">
    <location>
        <begin position="1"/>
        <end position="28"/>
    </location>
</feature>
<reference evidence="5" key="1">
    <citation type="submission" date="2016-10" db="EMBL/GenBank/DDBJ databases">
        <authorList>
            <person name="Varghese N."/>
        </authorList>
    </citation>
    <scope>NUCLEOTIDE SEQUENCE [LARGE SCALE GENOMIC DNA]</scope>
    <source>
        <strain evidence="5">GAS106B</strain>
    </source>
</reference>
<protein>
    <submittedName>
        <fullName evidence="4">TadE-like protein</fullName>
    </submittedName>
</protein>
<dbReference type="OrthoDB" id="8688629at2"/>
<keyword evidence="2" id="KW-1133">Transmembrane helix</keyword>
<dbReference type="RefSeq" id="WP_074763765.1">
    <property type="nucleotide sequence ID" value="NZ_FNKP01000001.1"/>
</dbReference>
<dbReference type="Pfam" id="PF07811">
    <property type="entry name" value="TadE"/>
    <property type="match status" value="1"/>
</dbReference>
<name>A0A1H1B9Q1_9BURK</name>